<proteinExistence type="predicted"/>
<feature type="domain" description="LTD" evidence="2">
    <location>
        <begin position="20"/>
        <end position="131"/>
    </location>
</feature>
<dbReference type="PROSITE" id="PS51841">
    <property type="entry name" value="LTD"/>
    <property type="match status" value="1"/>
</dbReference>
<accession>A0ABM6WBV8</accession>
<keyword evidence="1" id="KW-0732">Signal</keyword>
<dbReference type="Gene3D" id="2.60.40.4070">
    <property type="match status" value="1"/>
</dbReference>
<dbReference type="SUPFAM" id="SSF74853">
    <property type="entry name" value="Lamin A/C globular tail domain"/>
    <property type="match status" value="1"/>
</dbReference>
<evidence type="ECO:0000259" key="2">
    <source>
        <dbReference type="PROSITE" id="PS51841"/>
    </source>
</evidence>
<evidence type="ECO:0000313" key="4">
    <source>
        <dbReference type="Proteomes" id="UP000246099"/>
    </source>
</evidence>
<dbReference type="RefSeq" id="WP_119077529.1">
    <property type="nucleotide sequence ID" value="NZ_CP029600.1"/>
</dbReference>
<evidence type="ECO:0000313" key="3">
    <source>
        <dbReference type="EMBL" id="AWO01315.1"/>
    </source>
</evidence>
<name>A0ABM6WBV8_9BACT</name>
<dbReference type="Gene3D" id="2.60.40.1220">
    <property type="match status" value="1"/>
</dbReference>
<dbReference type="EMBL" id="CP029600">
    <property type="protein sequence ID" value="AWO01315.1"/>
    <property type="molecule type" value="Genomic_DNA"/>
</dbReference>
<dbReference type="Proteomes" id="UP000246099">
    <property type="component" value="Chromosome"/>
</dbReference>
<reference evidence="3 4" key="1">
    <citation type="submission" date="2018-05" db="EMBL/GenBank/DDBJ databases">
        <title>Chitinophaga sp. nov., isolated from rhizosphere soil of Alhagi.</title>
        <authorList>
            <person name="Liu Y."/>
        </authorList>
    </citation>
    <scope>NUCLEOTIDE SEQUENCE [LARGE SCALE GENOMIC DNA]</scope>
    <source>
        <strain evidence="3 4">T22</strain>
    </source>
</reference>
<sequence length="560" mass="59466">MYSIVWGVLWAVLPLLAIGQRPSPHRYQVLIHEIMADPTPTAGLPEYEFVELRNAGTAPVNLKGWLLKDSTGAMKLPEYWLQPDSLVVLASRPVFSPCIAGSGFPSLSNEGETLALYDVQGALVHAVAYRKSWYQGSIKDNGGWSLEMKDARRPCSGEWNWAAATAPAGGTPGQPNSVAGAIPEPPLPVIVRISVTDSVQLVLHFSGGVDSVSAAIAANYSLPGIAAVVVAPPLFHAVHIHLAEPLQKGRSYSLQANGLQDCVGRPLGALPAVPFALPEPPAPGELVISEVLFDPPPGAPDFVEIYNNSGKALELYPLHLAGRGEDGALRQAVPLVTGPHMLLPGAYLAFTDNAAALCHAYTCKGALLQLPALPTLPPDAGHVVLLHPNGPVVDELAYHRSFHLATLPATRGVSLERLGLSQPAQDPQNWHSAAATAGYATPGYENSQRLQGGGGQESPFAVHPPAFSPDNDGQNDVAAVQWQLPEAGYTGSILVLDARGRELRTLAGNLLLGTGGKVFWDGLNHQKMPVPPGIYVIFIRIFNPAGRVKTWKLPLVLTAR</sequence>
<gene>
    <name evidence="3" type="ORF">DLD77_06245</name>
</gene>
<dbReference type="InterPro" id="IPR001322">
    <property type="entry name" value="Lamin_tail_dom"/>
</dbReference>
<protein>
    <recommendedName>
        <fullName evidence="2">LTD domain-containing protein</fullName>
    </recommendedName>
</protein>
<organism evidence="3 4">
    <name type="scientific">Chitinophaga alhagiae</name>
    <dbReference type="NCBI Taxonomy" id="2203219"/>
    <lineage>
        <taxon>Bacteria</taxon>
        <taxon>Pseudomonadati</taxon>
        <taxon>Bacteroidota</taxon>
        <taxon>Chitinophagia</taxon>
        <taxon>Chitinophagales</taxon>
        <taxon>Chitinophagaceae</taxon>
        <taxon>Chitinophaga</taxon>
    </lineage>
</organism>
<dbReference type="InterPro" id="IPR014755">
    <property type="entry name" value="Cu-Rt/internalin_Ig-like"/>
</dbReference>
<dbReference type="Pfam" id="PF00932">
    <property type="entry name" value="LTD"/>
    <property type="match status" value="1"/>
</dbReference>
<dbReference type="InterPro" id="IPR036415">
    <property type="entry name" value="Lamin_tail_dom_sf"/>
</dbReference>
<evidence type="ECO:0000256" key="1">
    <source>
        <dbReference type="ARBA" id="ARBA00022729"/>
    </source>
</evidence>
<keyword evidence="4" id="KW-1185">Reference proteome</keyword>